<protein>
    <recommendedName>
        <fullName evidence="2">Zn(2)-C6 fungal-type domain-containing protein</fullName>
    </recommendedName>
</protein>
<dbReference type="Proteomes" id="UP000664521">
    <property type="component" value="Unassembled WGS sequence"/>
</dbReference>
<dbReference type="CDD" id="cd00067">
    <property type="entry name" value="GAL4"/>
    <property type="match status" value="1"/>
</dbReference>
<evidence type="ECO:0000313" key="3">
    <source>
        <dbReference type="EMBL" id="CAF9912164.1"/>
    </source>
</evidence>
<accession>A0A8H3EVH2</accession>
<dbReference type="Gene3D" id="4.10.240.10">
    <property type="entry name" value="Zn(2)-C6 fungal-type DNA-binding domain"/>
    <property type="match status" value="1"/>
</dbReference>
<dbReference type="PROSITE" id="PS50048">
    <property type="entry name" value="ZN2_CY6_FUNGAL_2"/>
    <property type="match status" value="1"/>
</dbReference>
<name>A0A8H3EVH2_9LECA</name>
<evidence type="ECO:0000259" key="2">
    <source>
        <dbReference type="PROSITE" id="PS50048"/>
    </source>
</evidence>
<evidence type="ECO:0000313" key="4">
    <source>
        <dbReference type="Proteomes" id="UP000664521"/>
    </source>
</evidence>
<evidence type="ECO:0000256" key="1">
    <source>
        <dbReference type="ARBA" id="ARBA00023242"/>
    </source>
</evidence>
<feature type="domain" description="Zn(2)-C6 fungal-type" evidence="2">
    <location>
        <begin position="10"/>
        <end position="38"/>
    </location>
</feature>
<dbReference type="Pfam" id="PF11951">
    <property type="entry name" value="Fungal_trans_2"/>
    <property type="match status" value="1"/>
</dbReference>
<dbReference type="AlphaFoldDB" id="A0A8H3EVH2"/>
<dbReference type="InterPro" id="IPR021858">
    <property type="entry name" value="Fun_TF"/>
</dbReference>
<keyword evidence="1" id="KW-0539">Nucleus</keyword>
<dbReference type="SUPFAM" id="SSF57701">
    <property type="entry name" value="Zn2/Cys6 DNA-binding domain"/>
    <property type="match status" value="1"/>
</dbReference>
<sequence length="366" mass="40812">MPNIGRPSLGCQPCKDRKVKCDQTLPSCLRCSRNDRDCPGYPTASDLTFRNTLSTDVQQRQRVLLGSDSSVALASQKVSISKPMPTDWRAQAVSFFFNDYVIMSSESTVGFGFLQCLPAIWSKSPEAAAYQEAVSAVALASFAHCSSLDYLVVQARQRYGKALQLSNATFQRHGEVGKDSTLAAVLCLGIYELISGEKPPWRTDWSSHVDILEYLLHVRRLAPHESAESSQLSTNAHIVLQTRNLSKRLRPSKDAAIIVNDPRKEEAIRRHGNLVCEVCNCLASADEILRSIPSFLPTHEIDLRLGKLIREGFEIDRKLELWSERISGRYIYTIMEAPDFSISELQSSSQKRPSIHIYSSGAMACL</sequence>
<dbReference type="InterPro" id="IPR001138">
    <property type="entry name" value="Zn2Cys6_DnaBD"/>
</dbReference>
<dbReference type="EMBL" id="CAJPDS010000011">
    <property type="protein sequence ID" value="CAF9912164.1"/>
    <property type="molecule type" value="Genomic_DNA"/>
</dbReference>
<reference evidence="3" key="1">
    <citation type="submission" date="2021-03" db="EMBL/GenBank/DDBJ databases">
        <authorList>
            <person name="Tagirdzhanova G."/>
        </authorList>
    </citation>
    <scope>NUCLEOTIDE SEQUENCE</scope>
</reference>
<dbReference type="GO" id="GO:0000981">
    <property type="term" value="F:DNA-binding transcription factor activity, RNA polymerase II-specific"/>
    <property type="evidence" value="ECO:0007669"/>
    <property type="project" value="InterPro"/>
</dbReference>
<keyword evidence="4" id="KW-1185">Reference proteome</keyword>
<proteinExistence type="predicted"/>
<organism evidence="3 4">
    <name type="scientific">Heterodermia speciosa</name>
    <dbReference type="NCBI Taxonomy" id="116794"/>
    <lineage>
        <taxon>Eukaryota</taxon>
        <taxon>Fungi</taxon>
        <taxon>Dikarya</taxon>
        <taxon>Ascomycota</taxon>
        <taxon>Pezizomycotina</taxon>
        <taxon>Lecanoromycetes</taxon>
        <taxon>OSLEUM clade</taxon>
        <taxon>Lecanoromycetidae</taxon>
        <taxon>Caliciales</taxon>
        <taxon>Physciaceae</taxon>
        <taxon>Heterodermia</taxon>
    </lineage>
</organism>
<gene>
    <name evidence="3" type="ORF">HETSPECPRED_000853</name>
</gene>
<dbReference type="Pfam" id="PF00172">
    <property type="entry name" value="Zn_clus"/>
    <property type="match status" value="1"/>
</dbReference>
<comment type="caution">
    <text evidence="3">The sequence shown here is derived from an EMBL/GenBank/DDBJ whole genome shotgun (WGS) entry which is preliminary data.</text>
</comment>
<dbReference type="GO" id="GO:0008270">
    <property type="term" value="F:zinc ion binding"/>
    <property type="evidence" value="ECO:0007669"/>
    <property type="project" value="InterPro"/>
</dbReference>
<dbReference type="PROSITE" id="PS00463">
    <property type="entry name" value="ZN2_CY6_FUNGAL_1"/>
    <property type="match status" value="1"/>
</dbReference>
<dbReference type="PANTHER" id="PTHR38791">
    <property type="entry name" value="ZN(II)2CYS6 TRANSCRIPTION FACTOR (EUROFUNG)-RELATED-RELATED"/>
    <property type="match status" value="1"/>
</dbReference>
<dbReference type="SMART" id="SM00066">
    <property type="entry name" value="GAL4"/>
    <property type="match status" value="1"/>
</dbReference>
<dbReference type="OrthoDB" id="4491390at2759"/>
<dbReference type="InterPro" id="IPR053175">
    <property type="entry name" value="DHMBA_Reg_Transcription_Factor"/>
</dbReference>
<dbReference type="InterPro" id="IPR036864">
    <property type="entry name" value="Zn2-C6_fun-type_DNA-bd_sf"/>
</dbReference>